<dbReference type="STRING" id="486041.B0D9W1"/>
<dbReference type="Pfam" id="PF12697">
    <property type="entry name" value="Abhydrolase_6"/>
    <property type="match status" value="1"/>
</dbReference>
<dbReference type="AlphaFoldDB" id="B0D9W1"/>
<dbReference type="InParanoid" id="B0D9W1"/>
<dbReference type="Proteomes" id="UP000001194">
    <property type="component" value="Unassembled WGS sequence"/>
</dbReference>
<dbReference type="OrthoDB" id="94039at2759"/>
<dbReference type="SUPFAM" id="SSF53474">
    <property type="entry name" value="alpha/beta-Hydrolases"/>
    <property type="match status" value="1"/>
</dbReference>
<evidence type="ECO:0000313" key="3">
    <source>
        <dbReference type="Proteomes" id="UP000001194"/>
    </source>
</evidence>
<dbReference type="InterPro" id="IPR000073">
    <property type="entry name" value="AB_hydrolase_1"/>
</dbReference>
<accession>B0D9W1</accession>
<feature type="domain" description="AB hydrolase-1" evidence="1">
    <location>
        <begin position="39"/>
        <end position="316"/>
    </location>
</feature>
<keyword evidence="3" id="KW-1185">Reference proteome</keyword>
<evidence type="ECO:0000313" key="2">
    <source>
        <dbReference type="EMBL" id="EDR08416.1"/>
    </source>
</evidence>
<name>B0D9W1_LACBS</name>
<dbReference type="InterPro" id="IPR029058">
    <property type="entry name" value="AB_hydrolase_fold"/>
</dbReference>
<reference evidence="2 3" key="1">
    <citation type="journal article" date="2008" name="Nature">
        <title>The genome of Laccaria bicolor provides insights into mycorrhizal symbiosis.</title>
        <authorList>
            <person name="Martin F."/>
            <person name="Aerts A."/>
            <person name="Ahren D."/>
            <person name="Brun A."/>
            <person name="Danchin E.G.J."/>
            <person name="Duchaussoy F."/>
            <person name="Gibon J."/>
            <person name="Kohler A."/>
            <person name="Lindquist E."/>
            <person name="Pereda V."/>
            <person name="Salamov A."/>
            <person name="Shapiro H.J."/>
            <person name="Wuyts J."/>
            <person name="Blaudez D."/>
            <person name="Buee M."/>
            <person name="Brokstein P."/>
            <person name="Canbaeck B."/>
            <person name="Cohen D."/>
            <person name="Courty P.E."/>
            <person name="Coutinho P.M."/>
            <person name="Delaruelle C."/>
            <person name="Detter J.C."/>
            <person name="Deveau A."/>
            <person name="DiFazio S."/>
            <person name="Duplessis S."/>
            <person name="Fraissinet-Tachet L."/>
            <person name="Lucic E."/>
            <person name="Frey-Klett P."/>
            <person name="Fourrey C."/>
            <person name="Feussner I."/>
            <person name="Gay G."/>
            <person name="Grimwood J."/>
            <person name="Hoegger P.J."/>
            <person name="Jain P."/>
            <person name="Kilaru S."/>
            <person name="Labbe J."/>
            <person name="Lin Y.C."/>
            <person name="Legue V."/>
            <person name="Le Tacon F."/>
            <person name="Marmeisse R."/>
            <person name="Melayah D."/>
            <person name="Montanini B."/>
            <person name="Muratet M."/>
            <person name="Nehls U."/>
            <person name="Niculita-Hirzel H."/>
            <person name="Oudot-Le Secq M.P."/>
            <person name="Peter M."/>
            <person name="Quesneville H."/>
            <person name="Rajashekar B."/>
            <person name="Reich M."/>
            <person name="Rouhier N."/>
            <person name="Schmutz J."/>
            <person name="Yin T."/>
            <person name="Chalot M."/>
            <person name="Henrissat B."/>
            <person name="Kuees U."/>
            <person name="Lucas S."/>
            <person name="Van de Peer Y."/>
            <person name="Podila G.K."/>
            <person name="Polle A."/>
            <person name="Pukkila P.J."/>
            <person name="Richardson P.M."/>
            <person name="Rouze P."/>
            <person name="Sanders I.R."/>
            <person name="Stajich J.E."/>
            <person name="Tunlid A."/>
            <person name="Tuskan G."/>
            <person name="Grigoriev I.V."/>
        </authorList>
    </citation>
    <scope>NUCLEOTIDE SEQUENCE [LARGE SCALE GENOMIC DNA]</scope>
    <source>
        <strain evidence="3">S238N-H82 / ATCC MYA-4686</strain>
    </source>
</reference>
<protein>
    <submittedName>
        <fullName evidence="2">Predicted protein</fullName>
    </submittedName>
</protein>
<dbReference type="EMBL" id="DS547101">
    <property type="protein sequence ID" value="EDR08416.1"/>
    <property type="molecule type" value="Genomic_DNA"/>
</dbReference>
<organism evidence="3">
    <name type="scientific">Laccaria bicolor (strain S238N-H82 / ATCC MYA-4686)</name>
    <name type="common">Bicoloured deceiver</name>
    <name type="synonym">Laccaria laccata var. bicolor</name>
    <dbReference type="NCBI Taxonomy" id="486041"/>
    <lineage>
        <taxon>Eukaryota</taxon>
        <taxon>Fungi</taxon>
        <taxon>Dikarya</taxon>
        <taxon>Basidiomycota</taxon>
        <taxon>Agaricomycotina</taxon>
        <taxon>Agaricomycetes</taxon>
        <taxon>Agaricomycetidae</taxon>
        <taxon>Agaricales</taxon>
        <taxon>Agaricineae</taxon>
        <taxon>Hydnangiaceae</taxon>
        <taxon>Laccaria</taxon>
    </lineage>
</organism>
<dbReference type="KEGG" id="lbc:LACBIDRAFT_297051"/>
<proteinExistence type="predicted"/>
<dbReference type="Gene3D" id="3.40.50.1820">
    <property type="entry name" value="alpha/beta hydrolase"/>
    <property type="match status" value="1"/>
</dbReference>
<gene>
    <name evidence="2" type="ORF">LACBIDRAFT_297051</name>
</gene>
<dbReference type="RefSeq" id="XP_001880641.1">
    <property type="nucleotide sequence ID" value="XM_001880606.1"/>
</dbReference>
<sequence length="336" mass="37286">MLSQFITIPPTSSYPLHITAKRYPFPRFDVNANPRARTLLVLHSTSFHKETWEPSLSRLFDLATRERGEALIREAWAVECPNHGQSVELNEEALKKGEYADSFSCEHYAVAIHHFLTSGVADFSNRNLIGIGHSLGANAILLLQHLLPRITFSSLIIIEPMVSPAGGDKLAPLRKKLITSARRRRAAWPSRAEALMVLKEREGTKKWDGAVLELFVKHAIRDKEDGQVGLACTREQEVVFVPTMYSDVAGATEPVHDLDRVCHLIPVHLILGKIKDFIPAKVHEALTSPTSGRVYASISVIEGTGHLIPQEKPKELGTAIYDILTGKKGVPPKPRL</sequence>
<dbReference type="GeneID" id="6076566"/>
<evidence type="ECO:0000259" key="1">
    <source>
        <dbReference type="Pfam" id="PF12697"/>
    </source>
</evidence>
<dbReference type="HOGENOM" id="CLU_032490_0_0_1"/>